<accession>A0ABQ3JY78</accession>
<feature type="region of interest" description="Disordered" evidence="5">
    <location>
        <begin position="1"/>
        <end position="21"/>
    </location>
</feature>
<evidence type="ECO:0000256" key="3">
    <source>
        <dbReference type="ARBA" id="ARBA00023082"/>
    </source>
</evidence>
<dbReference type="SUPFAM" id="SSF88659">
    <property type="entry name" value="Sigma3 and sigma4 domains of RNA polymerase sigma factors"/>
    <property type="match status" value="1"/>
</dbReference>
<dbReference type="EMBL" id="BNAW01000002">
    <property type="protein sequence ID" value="GHF94080.1"/>
    <property type="molecule type" value="Genomic_DNA"/>
</dbReference>
<evidence type="ECO:0000313" key="7">
    <source>
        <dbReference type="EMBL" id="GHF94080.1"/>
    </source>
</evidence>
<dbReference type="InterPro" id="IPR013324">
    <property type="entry name" value="RNA_pol_sigma_r3/r4-like"/>
</dbReference>
<dbReference type="InterPro" id="IPR013249">
    <property type="entry name" value="RNA_pol_sigma70_r4_t2"/>
</dbReference>
<evidence type="ECO:0000256" key="2">
    <source>
        <dbReference type="ARBA" id="ARBA00023015"/>
    </source>
</evidence>
<evidence type="ECO:0000313" key="8">
    <source>
        <dbReference type="Proteomes" id="UP000649955"/>
    </source>
</evidence>
<keyword evidence="8" id="KW-1185">Reference proteome</keyword>
<evidence type="ECO:0000256" key="4">
    <source>
        <dbReference type="ARBA" id="ARBA00023163"/>
    </source>
</evidence>
<gene>
    <name evidence="7" type="ORF">GCM10017567_05690</name>
</gene>
<keyword evidence="2" id="KW-0805">Transcription regulation</keyword>
<evidence type="ECO:0000256" key="5">
    <source>
        <dbReference type="SAM" id="MobiDB-lite"/>
    </source>
</evidence>
<comment type="caution">
    <text evidence="7">The sequence shown here is derived from an EMBL/GenBank/DDBJ whole genome shotgun (WGS) entry which is preliminary data.</text>
</comment>
<protein>
    <recommendedName>
        <fullName evidence="6">RNA polymerase sigma factor 70 region 4 type 2 domain-containing protein</fullName>
    </recommendedName>
</protein>
<evidence type="ECO:0000256" key="1">
    <source>
        <dbReference type="ARBA" id="ARBA00010641"/>
    </source>
</evidence>
<dbReference type="Proteomes" id="UP000649955">
    <property type="component" value="Unassembled WGS sequence"/>
</dbReference>
<dbReference type="InterPro" id="IPR036388">
    <property type="entry name" value="WH-like_DNA-bd_sf"/>
</dbReference>
<keyword evidence="4" id="KW-0804">Transcription</keyword>
<dbReference type="Pfam" id="PF08281">
    <property type="entry name" value="Sigma70_r4_2"/>
    <property type="match status" value="1"/>
</dbReference>
<proteinExistence type="inferred from homology"/>
<dbReference type="Gene3D" id="1.10.10.10">
    <property type="entry name" value="Winged helix-like DNA-binding domain superfamily/Winged helix DNA-binding domain"/>
    <property type="match status" value="1"/>
</dbReference>
<evidence type="ECO:0000259" key="6">
    <source>
        <dbReference type="Pfam" id="PF08281"/>
    </source>
</evidence>
<organism evidence="7 8">
    <name type="scientific">Amycolatopsis bullii</name>
    <dbReference type="NCBI Taxonomy" id="941987"/>
    <lineage>
        <taxon>Bacteria</taxon>
        <taxon>Bacillati</taxon>
        <taxon>Actinomycetota</taxon>
        <taxon>Actinomycetes</taxon>
        <taxon>Pseudonocardiales</taxon>
        <taxon>Pseudonocardiaceae</taxon>
        <taxon>Amycolatopsis</taxon>
    </lineage>
</organism>
<name>A0ABQ3JY78_9PSEU</name>
<comment type="similarity">
    <text evidence="1">Belongs to the sigma-70 factor family. ECF subfamily.</text>
</comment>
<sequence>MPSAEAQQARTSRSAPAASDEFARLEQERRVGRLLRRLPVPHREVLALRLAFGYSAEETARLLEMPSAGAVRVAQHRALQRIRRLAHGTS</sequence>
<dbReference type="RefSeq" id="WP_191306443.1">
    <property type="nucleotide sequence ID" value="NZ_BNAW01000002.1"/>
</dbReference>
<feature type="domain" description="RNA polymerase sigma factor 70 region 4 type 2" evidence="6">
    <location>
        <begin position="29"/>
        <end position="82"/>
    </location>
</feature>
<keyword evidence="3" id="KW-0731">Sigma factor</keyword>
<feature type="compositionally biased region" description="Polar residues" evidence="5">
    <location>
        <begin position="1"/>
        <end position="14"/>
    </location>
</feature>
<reference evidence="8" key="1">
    <citation type="journal article" date="2019" name="Int. J. Syst. Evol. Microbiol.">
        <title>The Global Catalogue of Microorganisms (GCM) 10K type strain sequencing project: providing services to taxonomists for standard genome sequencing and annotation.</title>
        <authorList>
            <consortium name="The Broad Institute Genomics Platform"/>
            <consortium name="The Broad Institute Genome Sequencing Center for Infectious Disease"/>
            <person name="Wu L."/>
            <person name="Ma J."/>
        </authorList>
    </citation>
    <scope>NUCLEOTIDE SEQUENCE [LARGE SCALE GENOMIC DNA]</scope>
    <source>
        <strain evidence="8">CGMCC 4.7680</strain>
    </source>
</reference>